<gene>
    <name evidence="2" type="ORF">OG442_08975</name>
</gene>
<keyword evidence="1" id="KW-0732">Signal</keyword>
<organism evidence="2 3">
    <name type="scientific">Streptomyces niveus</name>
    <name type="common">Streptomyces spheroides</name>
    <dbReference type="NCBI Taxonomy" id="193462"/>
    <lineage>
        <taxon>Bacteria</taxon>
        <taxon>Bacillati</taxon>
        <taxon>Actinomycetota</taxon>
        <taxon>Actinomycetes</taxon>
        <taxon>Kitasatosporales</taxon>
        <taxon>Streptomycetaceae</taxon>
        <taxon>Streptomyces</taxon>
    </lineage>
</organism>
<keyword evidence="3" id="KW-1185">Reference proteome</keyword>
<proteinExistence type="predicted"/>
<reference evidence="2" key="1">
    <citation type="submission" date="2022-10" db="EMBL/GenBank/DDBJ databases">
        <title>The complete genomes of actinobacterial strains from the NBC collection.</title>
        <authorList>
            <person name="Joergensen T.S."/>
            <person name="Alvarez Arevalo M."/>
            <person name="Sterndorff E.B."/>
            <person name="Faurdal D."/>
            <person name="Vuksanovic O."/>
            <person name="Mourched A.-S."/>
            <person name="Charusanti P."/>
            <person name="Shaw S."/>
            <person name="Blin K."/>
            <person name="Weber T."/>
        </authorList>
    </citation>
    <scope>NUCLEOTIDE SEQUENCE</scope>
    <source>
        <strain evidence="2">NBC_01432</strain>
    </source>
</reference>
<feature type="signal peptide" evidence="1">
    <location>
        <begin position="1"/>
        <end position="29"/>
    </location>
</feature>
<dbReference type="RefSeq" id="WP_329075325.1">
    <property type="nucleotide sequence ID" value="NZ_CP109389.1"/>
</dbReference>
<evidence type="ECO:0000256" key="1">
    <source>
        <dbReference type="SAM" id="SignalP"/>
    </source>
</evidence>
<name>A0ABZ2A011_STRNV</name>
<evidence type="ECO:0000313" key="2">
    <source>
        <dbReference type="EMBL" id="WUX51661.1"/>
    </source>
</evidence>
<evidence type="ECO:0008006" key="4">
    <source>
        <dbReference type="Google" id="ProtNLM"/>
    </source>
</evidence>
<accession>A0ABZ2A011</accession>
<evidence type="ECO:0000313" key="3">
    <source>
        <dbReference type="Proteomes" id="UP001432209"/>
    </source>
</evidence>
<feature type="chain" id="PRO_5045427864" description="Secreted protein" evidence="1">
    <location>
        <begin position="30"/>
        <end position="313"/>
    </location>
</feature>
<dbReference type="EMBL" id="CP109495">
    <property type="protein sequence ID" value="WUX51661.1"/>
    <property type="molecule type" value="Genomic_DNA"/>
</dbReference>
<protein>
    <recommendedName>
        <fullName evidence="4">Secreted protein</fullName>
    </recommendedName>
</protein>
<dbReference type="Proteomes" id="UP001432209">
    <property type="component" value="Chromosome"/>
</dbReference>
<sequence length="313" mass="33719">MKYLFRSVGGAVLAALIFSFVSDPSPVAAADVTAPTSVVFDPGPKARCFGVLREGTGIPPATQSDLQDMSGCGSVDDPQRVDDACYGRFPYTGAYGKACPAWDFVTLDWRSEDFQQYPGYDTEVWGNSGSPLTLKMQNNSAQKGDCKLREVAFSYHYVSSSLKRKADYSTYNFSDGRLKVSYDAYASQTGGFACAEKRAILTTDLIYFVNGKKNLISVVHFNPGNFIPPNGDGVIWSNNCADGCRVTVPGQQIPAMTTARVSVDFTELAKKYSAYLGGAIPADSRLEAVQVVNSGTGTDLETRVSNATVTLEP</sequence>